<proteinExistence type="predicted"/>
<keyword evidence="2" id="KW-0812">Transmembrane</keyword>
<evidence type="ECO:0000256" key="3">
    <source>
        <dbReference type="SAM" id="SignalP"/>
    </source>
</evidence>
<keyword evidence="3" id="KW-0732">Signal</keyword>
<feature type="transmembrane region" description="Helical" evidence="2">
    <location>
        <begin position="254"/>
        <end position="280"/>
    </location>
</feature>
<evidence type="ECO:0000313" key="6">
    <source>
        <dbReference type="Proteomes" id="UP000694700"/>
    </source>
</evidence>
<keyword evidence="2" id="KW-0472">Membrane</keyword>
<dbReference type="Gene3D" id="2.60.40.10">
    <property type="entry name" value="Immunoglobulins"/>
    <property type="match status" value="2"/>
</dbReference>
<feature type="signal peptide" evidence="3">
    <location>
        <begin position="1"/>
        <end position="17"/>
    </location>
</feature>
<feature type="domain" description="Immunoglobulin" evidence="4">
    <location>
        <begin position="19"/>
        <end position="124"/>
    </location>
</feature>
<organism evidence="5 6">
    <name type="scientific">Cyprinus carpio</name>
    <name type="common">Common carp</name>
    <dbReference type="NCBI Taxonomy" id="7962"/>
    <lineage>
        <taxon>Eukaryota</taxon>
        <taxon>Metazoa</taxon>
        <taxon>Chordata</taxon>
        <taxon>Craniata</taxon>
        <taxon>Vertebrata</taxon>
        <taxon>Euteleostomi</taxon>
        <taxon>Actinopterygii</taxon>
        <taxon>Neopterygii</taxon>
        <taxon>Teleostei</taxon>
        <taxon>Ostariophysi</taxon>
        <taxon>Cypriniformes</taxon>
        <taxon>Cyprinidae</taxon>
        <taxon>Cyprininae</taxon>
        <taxon>Cyprinus</taxon>
    </lineage>
</organism>
<dbReference type="SMART" id="SM00409">
    <property type="entry name" value="IG"/>
    <property type="match status" value="2"/>
</dbReference>
<accession>A0A8C1X6U5</accession>
<dbReference type="Proteomes" id="UP000694700">
    <property type="component" value="Unplaced"/>
</dbReference>
<protein>
    <recommendedName>
        <fullName evidence="4">Immunoglobulin domain-containing protein</fullName>
    </recommendedName>
</protein>
<evidence type="ECO:0000256" key="2">
    <source>
        <dbReference type="SAM" id="Phobius"/>
    </source>
</evidence>
<name>A0A8C1X6U5_CYPCA</name>
<feature type="region of interest" description="Disordered" evidence="1">
    <location>
        <begin position="285"/>
        <end position="408"/>
    </location>
</feature>
<keyword evidence="2" id="KW-1133">Transmembrane helix</keyword>
<dbReference type="InterPro" id="IPR013783">
    <property type="entry name" value="Ig-like_fold"/>
</dbReference>
<evidence type="ECO:0000259" key="4">
    <source>
        <dbReference type="SMART" id="SM00409"/>
    </source>
</evidence>
<dbReference type="InterPro" id="IPR003599">
    <property type="entry name" value="Ig_sub"/>
</dbReference>
<feature type="chain" id="PRO_5034108632" description="Immunoglobulin domain-containing protein" evidence="3">
    <location>
        <begin position="18"/>
        <end position="408"/>
    </location>
</feature>
<dbReference type="Ensembl" id="ENSCCRT00015079998.1">
    <property type="protein sequence ID" value="ENSCCRP00015077461.1"/>
    <property type="gene ID" value="ENSCCRG00015031381.1"/>
</dbReference>
<evidence type="ECO:0000313" key="5">
    <source>
        <dbReference type="Ensembl" id="ENSCCRP00015077461.1"/>
    </source>
</evidence>
<dbReference type="InterPro" id="IPR036179">
    <property type="entry name" value="Ig-like_dom_sf"/>
</dbReference>
<feature type="compositionally biased region" description="Polar residues" evidence="1">
    <location>
        <begin position="336"/>
        <end position="408"/>
    </location>
</feature>
<feature type="compositionally biased region" description="Basic and acidic residues" evidence="1">
    <location>
        <begin position="288"/>
        <end position="319"/>
    </location>
</feature>
<dbReference type="AlphaFoldDB" id="A0A8C1X6U5"/>
<dbReference type="PANTHER" id="PTHR21063:SF4">
    <property type="entry name" value="CD48 ANTIGEN-RELATED"/>
    <property type="match status" value="1"/>
</dbReference>
<feature type="domain" description="Immunoglobulin" evidence="4">
    <location>
        <begin position="134"/>
        <end position="235"/>
    </location>
</feature>
<reference evidence="5" key="1">
    <citation type="submission" date="2025-08" db="UniProtKB">
        <authorList>
            <consortium name="Ensembl"/>
        </authorList>
    </citation>
    <scope>IDENTIFICATION</scope>
</reference>
<dbReference type="SUPFAM" id="SSF48726">
    <property type="entry name" value="Immunoglobulin"/>
    <property type="match status" value="2"/>
</dbReference>
<sequence length="408" mass="44918">MNYFWMTVILLVTGASAVNIDVSVMEGDSVTLYTDVTKTQDNKVQWYYNSGRIARITGDPNKTCTDVQCNEGNWRFRDRLHLDHQTGSLTIRNITNTDSGLYGLLIIIITSSRSSDKIFNVTIHDVRAAERDEMKRKSVKEGKSVTLDPGVMKKTNDLMMWHFNDICIAEIPGDPRSSADVQCKDDEERFRDRLEVNQTGSLTITNTRTTDSGLYKLQISSSGFSIMRSFSVNVTAVPDSGLYSAVSDLGLSPAVVAGISAGVVVLLIVTAAAAGVIYHLRRRKDGNRKKPNDQKDTTNVTSRDEKNPLMMDTMKEMSHNHNGPQSKDTTDVITPHHNNPQSKDTTDGTSPHHNGPQSKDTTDGTSPHHNGPQSKDTTDGTSPHHNGPQSKDTTDGTSPHHNNTHASK</sequence>
<evidence type="ECO:0000256" key="1">
    <source>
        <dbReference type="SAM" id="MobiDB-lite"/>
    </source>
</evidence>
<dbReference type="PANTHER" id="PTHR21063">
    <property type="entry name" value="LFA-3"/>
    <property type="match status" value="1"/>
</dbReference>